<name>A0A8G2EYL8_9PROT</name>
<feature type="chain" id="PRO_5034661360" evidence="1">
    <location>
        <begin position="25"/>
        <end position="448"/>
    </location>
</feature>
<dbReference type="RefSeq" id="WP_093150876.1">
    <property type="nucleotide sequence ID" value="NZ_FNBW01000007.1"/>
</dbReference>
<evidence type="ECO:0000313" key="3">
    <source>
        <dbReference type="EMBL" id="SDF86724.1"/>
    </source>
</evidence>
<dbReference type="InterPro" id="IPR001309">
    <property type="entry name" value="Pept_C14_p20"/>
</dbReference>
<protein>
    <submittedName>
        <fullName evidence="3">Caspase domain-containing protein</fullName>
    </submittedName>
</protein>
<proteinExistence type="predicted"/>
<dbReference type="OrthoDB" id="7313965at2"/>
<reference evidence="3 4" key="1">
    <citation type="submission" date="2016-10" db="EMBL/GenBank/DDBJ databases">
        <authorList>
            <person name="Varghese N."/>
            <person name="Submissions S."/>
        </authorList>
    </citation>
    <scope>NUCLEOTIDE SEQUENCE [LARGE SCALE GENOMIC DNA]</scope>
    <source>
        <strain evidence="3 4">DSM 18839</strain>
    </source>
</reference>
<dbReference type="GO" id="GO:0006508">
    <property type="term" value="P:proteolysis"/>
    <property type="evidence" value="ECO:0007669"/>
    <property type="project" value="InterPro"/>
</dbReference>
<dbReference type="SUPFAM" id="SSF52129">
    <property type="entry name" value="Caspase-like"/>
    <property type="match status" value="1"/>
</dbReference>
<evidence type="ECO:0000259" key="2">
    <source>
        <dbReference type="PROSITE" id="PS50208"/>
    </source>
</evidence>
<evidence type="ECO:0000256" key="1">
    <source>
        <dbReference type="SAM" id="SignalP"/>
    </source>
</evidence>
<keyword evidence="1" id="KW-0732">Signal</keyword>
<comment type="caution">
    <text evidence="3">The sequence shown here is derived from an EMBL/GenBank/DDBJ whole genome shotgun (WGS) entry which is preliminary data.</text>
</comment>
<dbReference type="AlphaFoldDB" id="A0A8G2EYL8"/>
<keyword evidence="4" id="KW-1185">Reference proteome</keyword>
<accession>A0A8G2EYL8</accession>
<dbReference type="InterPro" id="IPR011600">
    <property type="entry name" value="Pept_C14_caspase"/>
</dbReference>
<dbReference type="Proteomes" id="UP000198615">
    <property type="component" value="Unassembled WGS sequence"/>
</dbReference>
<dbReference type="Gene3D" id="3.40.50.1460">
    <property type="match status" value="1"/>
</dbReference>
<dbReference type="PROSITE" id="PS50208">
    <property type="entry name" value="CASPASE_P20"/>
    <property type="match status" value="1"/>
</dbReference>
<gene>
    <name evidence="3" type="ORF">SAMN05660686_02617</name>
</gene>
<dbReference type="EMBL" id="FNBW01000007">
    <property type="protein sequence ID" value="SDF86724.1"/>
    <property type="molecule type" value="Genomic_DNA"/>
</dbReference>
<evidence type="ECO:0000313" key="4">
    <source>
        <dbReference type="Proteomes" id="UP000198615"/>
    </source>
</evidence>
<organism evidence="3 4">
    <name type="scientific">Thalassobaculum litoreum DSM 18839</name>
    <dbReference type="NCBI Taxonomy" id="1123362"/>
    <lineage>
        <taxon>Bacteria</taxon>
        <taxon>Pseudomonadati</taxon>
        <taxon>Pseudomonadota</taxon>
        <taxon>Alphaproteobacteria</taxon>
        <taxon>Rhodospirillales</taxon>
        <taxon>Thalassobaculaceae</taxon>
        <taxon>Thalassobaculum</taxon>
    </lineage>
</organism>
<dbReference type="GO" id="GO:0004197">
    <property type="term" value="F:cysteine-type endopeptidase activity"/>
    <property type="evidence" value="ECO:0007669"/>
    <property type="project" value="InterPro"/>
</dbReference>
<feature type="signal peptide" evidence="1">
    <location>
        <begin position="1"/>
        <end position="24"/>
    </location>
</feature>
<sequence length="448" mass="48607">MSRRIARLVAGFSALLCVAGPAWALDAGRIGGERIGGPSLPVETEPAHRTAAVENRDAIAVIIGNRRYANGLPEVLYAENDALAARRLATEVLGYRAGNIIDLRNASQAEMLSVFGNAADHRGKLWAWVKSGVSDVFVYYSGHGVPGLRDKRGYLLPVDADPATPEINGYSLDLLLANLSRLEARSTLVMLDACFSGNSAAGWLLRSASPVYIRTEAPADPTGLSVISAAQGDQVASWDQERRLGLFTRHVMDALFDGAADRGRGGNGDGAVTLGEVETYLDDELSYAARRLYRRVQNASVLGDPKTVLVPDVRRRAPPAPLAQPVLGASPQRTPPAGVPSGRYPALGPSIADAQLFLQTHWDDVRRTIESYYLRQGTVWDQRGNPPQVEFAERMKEISERRVVKVAGNTFDLEIRYRWQGGGVSDIAEAVMRIAVAPDALAVEKMWR</sequence>
<dbReference type="InterPro" id="IPR029030">
    <property type="entry name" value="Caspase-like_dom_sf"/>
</dbReference>
<feature type="domain" description="Caspase family p20" evidence="2">
    <location>
        <begin position="56"/>
        <end position="194"/>
    </location>
</feature>
<dbReference type="Pfam" id="PF00656">
    <property type="entry name" value="Peptidase_C14"/>
    <property type="match status" value="1"/>
</dbReference>